<keyword evidence="1" id="KW-1133">Transmembrane helix</keyword>
<feature type="transmembrane region" description="Helical" evidence="1">
    <location>
        <begin position="6"/>
        <end position="24"/>
    </location>
</feature>
<protein>
    <submittedName>
        <fullName evidence="2">Uncharacterized protein</fullName>
    </submittedName>
</protein>
<keyword evidence="3" id="KW-1185">Reference proteome</keyword>
<accession>W4QN57</accession>
<evidence type="ECO:0000313" key="3">
    <source>
        <dbReference type="Proteomes" id="UP000018896"/>
    </source>
</evidence>
<dbReference type="EMBL" id="BAUV01000002">
    <property type="protein sequence ID" value="GAE33535.1"/>
    <property type="molecule type" value="Genomic_DNA"/>
</dbReference>
<evidence type="ECO:0000256" key="1">
    <source>
        <dbReference type="SAM" id="Phobius"/>
    </source>
</evidence>
<proteinExistence type="predicted"/>
<name>W4QN57_HALA3</name>
<keyword evidence="1" id="KW-0472">Membrane</keyword>
<keyword evidence="1" id="KW-0812">Transmembrane</keyword>
<sequence>MGFTGSFALTSFCFFVASILIFCIKHSNQDKTHKEDSKLLQQVKEGIKLVY</sequence>
<evidence type="ECO:0000313" key="2">
    <source>
        <dbReference type="EMBL" id="GAE33535.1"/>
    </source>
</evidence>
<gene>
    <name evidence="2" type="ORF">JCM9157_540</name>
</gene>
<reference evidence="2 3" key="1">
    <citation type="journal article" date="2014" name="Genome Announc.">
        <title>Draft Genome Sequences of Three Alkaliphilic Bacillus Strains, Bacillus wakoensis JCM 9140T, Bacillus akibai JCM 9157T, and Bacillus hemicellulosilyticus JCM 9152T.</title>
        <authorList>
            <person name="Yuki M."/>
            <person name="Oshima K."/>
            <person name="Suda W."/>
            <person name="Oshida Y."/>
            <person name="Kitamura K."/>
            <person name="Iida T."/>
            <person name="Hattori M."/>
            <person name="Ohkuma M."/>
        </authorList>
    </citation>
    <scope>NUCLEOTIDE SEQUENCE [LARGE SCALE GENOMIC DNA]</scope>
    <source>
        <strain evidence="2 3">JCM 9157</strain>
    </source>
</reference>
<organism evidence="2 3">
    <name type="scientific">Halalkalibacter akibai (strain ATCC 43226 / DSM 21942 / CIP 109018 / JCM 9157 / 1139)</name>
    <name type="common">Bacillus akibai</name>
    <dbReference type="NCBI Taxonomy" id="1236973"/>
    <lineage>
        <taxon>Bacteria</taxon>
        <taxon>Bacillati</taxon>
        <taxon>Bacillota</taxon>
        <taxon>Bacilli</taxon>
        <taxon>Bacillales</taxon>
        <taxon>Bacillaceae</taxon>
        <taxon>Halalkalibacter</taxon>
    </lineage>
</organism>
<dbReference type="Proteomes" id="UP000018896">
    <property type="component" value="Unassembled WGS sequence"/>
</dbReference>
<comment type="caution">
    <text evidence="2">The sequence shown here is derived from an EMBL/GenBank/DDBJ whole genome shotgun (WGS) entry which is preliminary data.</text>
</comment>
<dbReference type="STRING" id="1236973.JCM9157_540"/>
<dbReference type="AlphaFoldDB" id="W4QN57"/>